<dbReference type="AlphaFoldDB" id="A0A370H2T4"/>
<feature type="transmembrane region" description="Helical" evidence="1">
    <location>
        <begin position="510"/>
        <end position="530"/>
    </location>
</feature>
<feature type="transmembrane region" description="Helical" evidence="1">
    <location>
        <begin position="562"/>
        <end position="579"/>
    </location>
</feature>
<feature type="transmembrane region" description="Helical" evidence="1">
    <location>
        <begin position="432"/>
        <end position="451"/>
    </location>
</feature>
<accession>A0A370H2T4</accession>
<dbReference type="InterPro" id="IPR036890">
    <property type="entry name" value="HATPase_C_sf"/>
</dbReference>
<feature type="transmembrane region" description="Helical" evidence="1">
    <location>
        <begin position="166"/>
        <end position="184"/>
    </location>
</feature>
<dbReference type="SUPFAM" id="SSF55874">
    <property type="entry name" value="ATPase domain of HSP90 chaperone/DNA topoisomerase II/histidine kinase"/>
    <property type="match status" value="1"/>
</dbReference>
<sequence length="753" mass="78826">MTAATGAQTGPVAARLTRSAALLIGAIGVLLGLAVGREAWQQARLMAAWWTPLVVATVFGTCLVLVVLAFSASLRTIRSLCGAVSLALLAAIALAPWAIRHPDLQDDPFWLLRTVALGAAAGALVWRPRVAATTAVLSVAGGALINGLVQGGAGWLAFILDFSRNFGIAGLLTWGLITVVRAAATLDDQSRRAEQDAAQVAAADAKSRERARFAAIIHDDVMSTLLDASRGRDSTVLGRQSRKTLRQFDEFRRSEERANFDAFGAIGMLRATVSAINPGIAFRSKRLSGFARLQVPADVGDTIAAALAEAVRNSLRHGGGTGRRVHRDVTVTVGTGALRIEMRDDGAGFDADAVPAHRLGVRRSILARMADLPGGAAFVDSAPGQGTTVTLVWVHPSTDGRAPDAEPAPVRHSIAPQRWDLRGLLGLRGRQGAFVTAVVLATVASMAVSNLRSVPGHQIGILVAYVVIAIAAVVTIAIDTDPFPWPVALVVAAVGPLATALAYHRVEAGSVHQFVWTIYATSVVLCFLAVRGRSGYAVAGIGMTTLVAVVGIGLGARGISLSMTPIVIVASGTLMASIASSNLQALRRIADESAARAAAQATIRAQGEERARQLERLDDRARPMLERIATGDDLTGTERHESRLLEAELRDSLRAPALTTATLAAATRGARGRGVEVLLLDDGGLAEATDGLVSTVVDAAAQQLDKANAGSITVRILPPGRHVLATILVDGPSEMRRIEIDHDGIARTLVEQG</sequence>
<keyword evidence="3" id="KW-0808">Transferase</keyword>
<dbReference type="STRING" id="1210089.GCA_001613165_00980"/>
<organism evidence="3 4">
    <name type="scientific">Nocardia mexicana</name>
    <dbReference type="NCBI Taxonomy" id="279262"/>
    <lineage>
        <taxon>Bacteria</taxon>
        <taxon>Bacillati</taxon>
        <taxon>Actinomycetota</taxon>
        <taxon>Actinomycetes</taxon>
        <taxon>Mycobacteriales</taxon>
        <taxon>Nocardiaceae</taxon>
        <taxon>Nocardia</taxon>
    </lineage>
</organism>
<feature type="transmembrane region" description="Helical" evidence="1">
    <location>
        <begin position="457"/>
        <end position="478"/>
    </location>
</feature>
<dbReference type="EMBL" id="QQAZ01000007">
    <property type="protein sequence ID" value="RDI49357.1"/>
    <property type="molecule type" value="Genomic_DNA"/>
</dbReference>
<reference evidence="3 4" key="1">
    <citation type="submission" date="2018-07" db="EMBL/GenBank/DDBJ databases">
        <title>Genomic Encyclopedia of Type Strains, Phase IV (KMG-IV): sequencing the most valuable type-strain genomes for metagenomic binning, comparative biology and taxonomic classification.</title>
        <authorList>
            <person name="Goeker M."/>
        </authorList>
    </citation>
    <scope>NUCLEOTIDE SEQUENCE [LARGE SCALE GENOMIC DNA]</scope>
    <source>
        <strain evidence="3 4">DSM 44952</strain>
    </source>
</reference>
<comment type="caution">
    <text evidence="3">The sequence shown here is derived from an EMBL/GenBank/DDBJ whole genome shotgun (WGS) entry which is preliminary data.</text>
</comment>
<dbReference type="Proteomes" id="UP000255355">
    <property type="component" value="Unassembled WGS sequence"/>
</dbReference>
<feature type="domain" description="Histidine kinase/HSP90-like ATPase" evidence="2">
    <location>
        <begin position="302"/>
        <end position="392"/>
    </location>
</feature>
<proteinExistence type="predicted"/>
<keyword evidence="1" id="KW-0472">Membrane</keyword>
<dbReference type="Gene3D" id="3.30.565.10">
    <property type="entry name" value="Histidine kinase-like ATPase, C-terminal domain"/>
    <property type="match status" value="1"/>
</dbReference>
<feature type="transmembrane region" description="Helical" evidence="1">
    <location>
        <begin position="485"/>
        <end position="504"/>
    </location>
</feature>
<dbReference type="OrthoDB" id="144293at2"/>
<feature type="transmembrane region" description="Helical" evidence="1">
    <location>
        <begin position="77"/>
        <end position="97"/>
    </location>
</feature>
<dbReference type="Pfam" id="PF02518">
    <property type="entry name" value="HATPase_c"/>
    <property type="match status" value="1"/>
</dbReference>
<keyword evidence="3" id="KW-0418">Kinase</keyword>
<dbReference type="RefSeq" id="WP_084519163.1">
    <property type="nucleotide sequence ID" value="NZ_QQAZ01000007.1"/>
</dbReference>
<evidence type="ECO:0000259" key="2">
    <source>
        <dbReference type="Pfam" id="PF02518"/>
    </source>
</evidence>
<dbReference type="GO" id="GO:0016301">
    <property type="term" value="F:kinase activity"/>
    <property type="evidence" value="ECO:0007669"/>
    <property type="project" value="UniProtKB-KW"/>
</dbReference>
<feature type="transmembrane region" description="Helical" evidence="1">
    <location>
        <begin position="109"/>
        <end position="126"/>
    </location>
</feature>
<feature type="transmembrane region" description="Helical" evidence="1">
    <location>
        <begin position="537"/>
        <end position="556"/>
    </location>
</feature>
<gene>
    <name evidence="3" type="ORF">DFR68_107485</name>
</gene>
<feature type="transmembrane region" description="Helical" evidence="1">
    <location>
        <begin position="47"/>
        <end position="70"/>
    </location>
</feature>
<protein>
    <submittedName>
        <fullName evidence="3">Signal transduction histidine kinase</fullName>
    </submittedName>
</protein>
<evidence type="ECO:0000313" key="4">
    <source>
        <dbReference type="Proteomes" id="UP000255355"/>
    </source>
</evidence>
<keyword evidence="1" id="KW-1133">Transmembrane helix</keyword>
<dbReference type="InterPro" id="IPR003594">
    <property type="entry name" value="HATPase_dom"/>
</dbReference>
<evidence type="ECO:0000256" key="1">
    <source>
        <dbReference type="SAM" id="Phobius"/>
    </source>
</evidence>
<keyword evidence="4" id="KW-1185">Reference proteome</keyword>
<keyword evidence="1" id="KW-0812">Transmembrane</keyword>
<feature type="transmembrane region" description="Helical" evidence="1">
    <location>
        <begin position="12"/>
        <end position="35"/>
    </location>
</feature>
<feature type="transmembrane region" description="Helical" evidence="1">
    <location>
        <begin position="135"/>
        <end position="160"/>
    </location>
</feature>
<name>A0A370H2T4_9NOCA</name>
<evidence type="ECO:0000313" key="3">
    <source>
        <dbReference type="EMBL" id="RDI49357.1"/>
    </source>
</evidence>